<gene>
    <name evidence="2" type="ORF">FF125_13565</name>
</gene>
<dbReference type="KEGG" id="fbe:FF125_13565"/>
<feature type="transmembrane region" description="Helical" evidence="1">
    <location>
        <begin position="12"/>
        <end position="33"/>
    </location>
</feature>
<proteinExistence type="predicted"/>
<dbReference type="AlphaFoldDB" id="A0A5B7TVT8"/>
<evidence type="ECO:0000256" key="1">
    <source>
        <dbReference type="SAM" id="Phobius"/>
    </source>
</evidence>
<accession>A0A5B7TVT8</accession>
<keyword evidence="1" id="KW-0472">Membrane</keyword>
<keyword evidence="3" id="KW-1185">Reference proteome</keyword>
<dbReference type="RefSeq" id="WP_138950270.1">
    <property type="nucleotide sequence ID" value="NZ_CP040749.1"/>
</dbReference>
<dbReference type="EMBL" id="CP040749">
    <property type="protein sequence ID" value="QCX39414.1"/>
    <property type="molecule type" value="Genomic_DNA"/>
</dbReference>
<reference evidence="2 3" key="1">
    <citation type="submission" date="2019-05" db="EMBL/GenBank/DDBJ databases">
        <title>Algicella ahnfeltiae gen. nov., sp. nov., a novel marine bacterium of the family Flavobacteriaceae isolated from a red alga.</title>
        <authorList>
            <person name="Nedashkovskaya O.I."/>
            <person name="Kukhlevskiy A.D."/>
            <person name="Kim S.-G."/>
            <person name="Zhukova N.V."/>
            <person name="Mikhailov V.V."/>
        </authorList>
    </citation>
    <scope>NUCLEOTIDE SEQUENCE [LARGE SCALE GENOMIC DNA]</scope>
    <source>
        <strain evidence="2 3">10Alg115</strain>
    </source>
</reference>
<keyword evidence="1" id="KW-0812">Transmembrane</keyword>
<dbReference type="Proteomes" id="UP000306229">
    <property type="component" value="Chromosome"/>
</dbReference>
<sequence>MKTTRGKILTLLFIIFISISSYVIYDLFLFDYFNNKRLEQRKVELVENYYKNEDSFAKFKSLIEGIGNVSNLHFFEPNQISFSIFSKNYDSNNDIAPLVLEIYNDGDSLTMDYKFNKDYSITLNNTDSVETFSEWQFYIDTDQNDKRIIQLLDYIDLTPEKLITIKNELSNLNCKALNRNNQLIKFRYAGHLGKSLDYIIPLNQKEIENTIIKIKDRFHYGITNDFTYCGITKW</sequence>
<organism evidence="2 3">
    <name type="scientific">Aureibaculum algae</name>
    <dbReference type="NCBI Taxonomy" id="2584122"/>
    <lineage>
        <taxon>Bacteria</taxon>
        <taxon>Pseudomonadati</taxon>
        <taxon>Bacteroidota</taxon>
        <taxon>Flavobacteriia</taxon>
        <taxon>Flavobacteriales</taxon>
        <taxon>Flavobacteriaceae</taxon>
        <taxon>Aureibaculum</taxon>
    </lineage>
</organism>
<evidence type="ECO:0000313" key="3">
    <source>
        <dbReference type="Proteomes" id="UP000306229"/>
    </source>
</evidence>
<evidence type="ECO:0000313" key="2">
    <source>
        <dbReference type="EMBL" id="QCX39414.1"/>
    </source>
</evidence>
<protein>
    <submittedName>
        <fullName evidence="2">Uncharacterized protein</fullName>
    </submittedName>
</protein>
<name>A0A5B7TVT8_9FLAO</name>
<keyword evidence="1" id="KW-1133">Transmembrane helix</keyword>